<gene>
    <name evidence="1" type="ORF">S01H1_13256</name>
</gene>
<accession>X0SF11</accession>
<reference evidence="1" key="1">
    <citation type="journal article" date="2014" name="Front. Microbiol.">
        <title>High frequency of phylogenetically diverse reductive dehalogenase-homologous genes in deep subseafloor sedimentary metagenomes.</title>
        <authorList>
            <person name="Kawai M."/>
            <person name="Futagami T."/>
            <person name="Toyoda A."/>
            <person name="Takaki Y."/>
            <person name="Nishi S."/>
            <person name="Hori S."/>
            <person name="Arai W."/>
            <person name="Tsubouchi T."/>
            <person name="Morono Y."/>
            <person name="Uchiyama I."/>
            <person name="Ito T."/>
            <person name="Fujiyama A."/>
            <person name="Inagaki F."/>
            <person name="Takami H."/>
        </authorList>
    </citation>
    <scope>NUCLEOTIDE SEQUENCE</scope>
    <source>
        <strain evidence="1">Expedition CK06-06</strain>
    </source>
</reference>
<evidence type="ECO:0000313" key="1">
    <source>
        <dbReference type="EMBL" id="GAF74457.1"/>
    </source>
</evidence>
<dbReference type="AlphaFoldDB" id="X0SF11"/>
<sequence length="63" mass="7569">MIESYGDNNIIIQIHDLLFYDKIICEIIANTHIITRTMIITRCKLFNIYIYLLHLLQIFNNLK</sequence>
<organism evidence="1">
    <name type="scientific">marine sediment metagenome</name>
    <dbReference type="NCBI Taxonomy" id="412755"/>
    <lineage>
        <taxon>unclassified sequences</taxon>
        <taxon>metagenomes</taxon>
        <taxon>ecological metagenomes</taxon>
    </lineage>
</organism>
<name>X0SF11_9ZZZZ</name>
<dbReference type="EMBL" id="BARS01006842">
    <property type="protein sequence ID" value="GAF74457.1"/>
    <property type="molecule type" value="Genomic_DNA"/>
</dbReference>
<comment type="caution">
    <text evidence="1">The sequence shown here is derived from an EMBL/GenBank/DDBJ whole genome shotgun (WGS) entry which is preliminary data.</text>
</comment>
<proteinExistence type="predicted"/>
<protein>
    <submittedName>
        <fullName evidence="1">Uncharacterized protein</fullName>
    </submittedName>
</protein>